<keyword evidence="8" id="KW-1185">Reference proteome</keyword>
<reference evidence="7 8" key="1">
    <citation type="journal article" date="2015" name="Genome Biol. Evol.">
        <title>Comparative Genomics of a Bacterivorous Green Alga Reveals Evolutionary Causalities and Consequences of Phago-Mixotrophic Mode of Nutrition.</title>
        <authorList>
            <person name="Burns J.A."/>
            <person name="Paasch A."/>
            <person name="Narechania A."/>
            <person name="Kim E."/>
        </authorList>
    </citation>
    <scope>NUCLEOTIDE SEQUENCE [LARGE SCALE GENOMIC DNA]</scope>
    <source>
        <strain evidence="7 8">PLY_AMNH</strain>
    </source>
</reference>
<comment type="caution">
    <text evidence="7">The sequence shown here is derived from an EMBL/GenBank/DDBJ whole genome shotgun (WGS) entry which is preliminary data.</text>
</comment>
<dbReference type="PANTHER" id="PTHR21355">
    <property type="entry name" value="G-PROTEIN COUPLED RECEPTOR-ASSOCIATED PROTEIN LMBRD2"/>
    <property type="match status" value="1"/>
</dbReference>
<feature type="transmembrane region" description="Helical" evidence="6">
    <location>
        <begin position="7"/>
        <end position="27"/>
    </location>
</feature>
<dbReference type="EMBL" id="LGRX02034559">
    <property type="protein sequence ID" value="KAK3237506.1"/>
    <property type="molecule type" value="Genomic_DNA"/>
</dbReference>
<dbReference type="PANTHER" id="PTHR21355:SF0">
    <property type="entry name" value="G-PROTEIN COUPLED RECEPTOR-ASSOCIATED PROTEIN LMBRD2"/>
    <property type="match status" value="1"/>
</dbReference>
<dbReference type="GO" id="GO:0016020">
    <property type="term" value="C:membrane"/>
    <property type="evidence" value="ECO:0007669"/>
    <property type="project" value="UniProtKB-SubCell"/>
</dbReference>
<evidence type="ECO:0000256" key="2">
    <source>
        <dbReference type="ARBA" id="ARBA00010487"/>
    </source>
</evidence>
<feature type="transmembrane region" description="Helical" evidence="6">
    <location>
        <begin position="39"/>
        <end position="59"/>
    </location>
</feature>
<comment type="subcellular location">
    <subcellularLocation>
        <location evidence="1">Membrane</location>
        <topology evidence="1">Multi-pass membrane protein</topology>
    </subcellularLocation>
</comment>
<evidence type="ECO:0000256" key="3">
    <source>
        <dbReference type="ARBA" id="ARBA00022692"/>
    </source>
</evidence>
<organism evidence="7 8">
    <name type="scientific">Cymbomonas tetramitiformis</name>
    <dbReference type="NCBI Taxonomy" id="36881"/>
    <lineage>
        <taxon>Eukaryota</taxon>
        <taxon>Viridiplantae</taxon>
        <taxon>Chlorophyta</taxon>
        <taxon>Pyramimonadophyceae</taxon>
        <taxon>Pyramimonadales</taxon>
        <taxon>Pyramimonadaceae</taxon>
        <taxon>Cymbomonas</taxon>
    </lineage>
</organism>
<dbReference type="InterPro" id="IPR006876">
    <property type="entry name" value="LMBR1-like_membr_prot"/>
</dbReference>
<feature type="transmembrane region" description="Helical" evidence="6">
    <location>
        <begin position="71"/>
        <end position="94"/>
    </location>
</feature>
<comment type="similarity">
    <text evidence="2">Belongs to the LIMR family.</text>
</comment>
<evidence type="ECO:0000256" key="4">
    <source>
        <dbReference type="ARBA" id="ARBA00022989"/>
    </source>
</evidence>
<evidence type="ECO:0000256" key="6">
    <source>
        <dbReference type="SAM" id="Phobius"/>
    </source>
</evidence>
<name>A0AAE0BJ25_9CHLO</name>
<gene>
    <name evidence="7" type="ORF">CYMTET_52424</name>
</gene>
<keyword evidence="4 6" id="KW-1133">Transmembrane helix</keyword>
<evidence type="ECO:0000313" key="7">
    <source>
        <dbReference type="EMBL" id="KAK3237506.1"/>
    </source>
</evidence>
<evidence type="ECO:0000256" key="5">
    <source>
        <dbReference type="ARBA" id="ARBA00023136"/>
    </source>
</evidence>
<dbReference type="Pfam" id="PF04791">
    <property type="entry name" value="LMBR1"/>
    <property type="match status" value="1"/>
</dbReference>
<evidence type="ECO:0000313" key="8">
    <source>
        <dbReference type="Proteomes" id="UP001190700"/>
    </source>
</evidence>
<sequence>MDSPEQLFYVTVAFLFLLVVVIVQYYSAPDIFWHVKLDMVLALVTSFSVVALVPFDVYTTLQGKPNDIIPILWSATYWTTQALTWLVLPVHQVYADAGDFTVLTRLRTAVHENFIFYAVLGVVGFFALVFLLVFEHFSLN</sequence>
<proteinExistence type="inferred from homology"/>
<feature type="transmembrane region" description="Helical" evidence="6">
    <location>
        <begin position="114"/>
        <end position="134"/>
    </location>
</feature>
<dbReference type="AlphaFoldDB" id="A0AAE0BJ25"/>
<feature type="non-terminal residue" evidence="7">
    <location>
        <position position="140"/>
    </location>
</feature>
<keyword evidence="3 6" id="KW-0812">Transmembrane</keyword>
<protein>
    <submittedName>
        <fullName evidence="7">Uncharacterized protein</fullName>
    </submittedName>
</protein>
<dbReference type="Proteomes" id="UP001190700">
    <property type="component" value="Unassembled WGS sequence"/>
</dbReference>
<dbReference type="InterPro" id="IPR051584">
    <property type="entry name" value="GPCR-associated_LMBR1"/>
</dbReference>
<accession>A0AAE0BJ25</accession>
<evidence type="ECO:0000256" key="1">
    <source>
        <dbReference type="ARBA" id="ARBA00004141"/>
    </source>
</evidence>
<keyword evidence="5 6" id="KW-0472">Membrane</keyword>